<organism evidence="3 4">
    <name type="scientific">Diaporthe eres</name>
    <name type="common">Phomopsis oblonga</name>
    <dbReference type="NCBI Taxonomy" id="83184"/>
    <lineage>
        <taxon>Eukaryota</taxon>
        <taxon>Fungi</taxon>
        <taxon>Dikarya</taxon>
        <taxon>Ascomycota</taxon>
        <taxon>Pezizomycotina</taxon>
        <taxon>Sordariomycetes</taxon>
        <taxon>Sordariomycetidae</taxon>
        <taxon>Diaporthales</taxon>
        <taxon>Diaporthaceae</taxon>
        <taxon>Diaporthe</taxon>
        <taxon>Diaporthe eres species complex</taxon>
    </lineage>
</organism>
<name>A0ABR1PIP8_DIAER</name>
<keyword evidence="4" id="KW-1185">Reference proteome</keyword>
<reference evidence="3 4" key="1">
    <citation type="submission" date="2024-02" db="EMBL/GenBank/DDBJ databases">
        <title>De novo assembly and annotation of 12 fungi associated with fruit tree decline syndrome in Ontario, Canada.</title>
        <authorList>
            <person name="Sulman M."/>
            <person name="Ellouze W."/>
            <person name="Ilyukhin E."/>
        </authorList>
    </citation>
    <scope>NUCLEOTIDE SEQUENCE [LARGE SCALE GENOMIC DNA]</scope>
    <source>
        <strain evidence="3 4">M169</strain>
    </source>
</reference>
<evidence type="ECO:0008006" key="5">
    <source>
        <dbReference type="Google" id="ProtNLM"/>
    </source>
</evidence>
<sequence length="136" mass="12649">MVSYRIITLLALAATGAIAAPCEAGNGNNAAGTGVAAASNAQATGAAGNAQGGAGGNAQGGAGGAGGSCPPTTTNEAQGPNNVGKDGAQFVTGQCTSDANCASGCCVLGGGNDPTIAVCRNEPALKPTESCGFTCN</sequence>
<accession>A0ABR1PIP8</accession>
<feature type="chain" id="PRO_5045751474" description="Biotrophy-associated secreted protein 2" evidence="2">
    <location>
        <begin position="20"/>
        <end position="136"/>
    </location>
</feature>
<evidence type="ECO:0000256" key="1">
    <source>
        <dbReference type="SAM" id="MobiDB-lite"/>
    </source>
</evidence>
<dbReference type="EMBL" id="JAKNSF020000007">
    <property type="protein sequence ID" value="KAK7737571.1"/>
    <property type="molecule type" value="Genomic_DNA"/>
</dbReference>
<evidence type="ECO:0000313" key="4">
    <source>
        <dbReference type="Proteomes" id="UP001430848"/>
    </source>
</evidence>
<evidence type="ECO:0000313" key="3">
    <source>
        <dbReference type="EMBL" id="KAK7737571.1"/>
    </source>
</evidence>
<proteinExistence type="predicted"/>
<evidence type="ECO:0000256" key="2">
    <source>
        <dbReference type="SAM" id="SignalP"/>
    </source>
</evidence>
<comment type="caution">
    <text evidence="3">The sequence shown here is derived from an EMBL/GenBank/DDBJ whole genome shotgun (WGS) entry which is preliminary data.</text>
</comment>
<feature type="signal peptide" evidence="2">
    <location>
        <begin position="1"/>
        <end position="19"/>
    </location>
</feature>
<feature type="compositionally biased region" description="Gly residues" evidence="1">
    <location>
        <begin position="50"/>
        <end position="67"/>
    </location>
</feature>
<keyword evidence="2" id="KW-0732">Signal</keyword>
<protein>
    <recommendedName>
        <fullName evidence="5">Biotrophy-associated secreted protein 2</fullName>
    </recommendedName>
</protein>
<feature type="compositionally biased region" description="Polar residues" evidence="1">
    <location>
        <begin position="70"/>
        <end position="81"/>
    </location>
</feature>
<gene>
    <name evidence="3" type="ORF">SLS63_002700</name>
</gene>
<feature type="region of interest" description="Disordered" evidence="1">
    <location>
        <begin position="48"/>
        <end position="83"/>
    </location>
</feature>
<dbReference type="Proteomes" id="UP001430848">
    <property type="component" value="Unassembled WGS sequence"/>
</dbReference>